<dbReference type="Gene3D" id="1.20.120.220">
    <property type="entry name" value="ATP synthase, F0 complex, subunit A"/>
    <property type="match status" value="1"/>
</dbReference>
<dbReference type="PRINTS" id="PR00123">
    <property type="entry name" value="ATPASEA"/>
</dbReference>
<name>A0A5C0PWB3_9COLE</name>
<dbReference type="PANTHER" id="PTHR11410">
    <property type="entry name" value="ATP SYNTHASE SUBUNIT A"/>
    <property type="match status" value="1"/>
</dbReference>
<dbReference type="GO" id="GO:0005743">
    <property type="term" value="C:mitochondrial inner membrane"/>
    <property type="evidence" value="ECO:0007669"/>
    <property type="project" value="UniProtKB-SubCell"/>
</dbReference>
<keyword evidence="10" id="KW-0406">Ion transport</keyword>
<dbReference type="InterPro" id="IPR035908">
    <property type="entry name" value="F0_ATP_A_sf"/>
</dbReference>
<dbReference type="SUPFAM" id="SSF81336">
    <property type="entry name" value="F1F0 ATP synthase subunit A"/>
    <property type="match status" value="1"/>
</dbReference>
<evidence type="ECO:0000256" key="6">
    <source>
        <dbReference type="ARBA" id="ARBA00022547"/>
    </source>
</evidence>
<feature type="transmembrane region" description="Helical" evidence="14">
    <location>
        <begin position="186"/>
        <end position="210"/>
    </location>
</feature>
<evidence type="ECO:0000256" key="5">
    <source>
        <dbReference type="ARBA" id="ARBA00022448"/>
    </source>
</evidence>
<evidence type="ECO:0000256" key="2">
    <source>
        <dbReference type="ARBA" id="ARBA00004141"/>
    </source>
</evidence>
<dbReference type="InterPro" id="IPR045083">
    <property type="entry name" value="ATP_synth_F0_asu_bact/mt"/>
</dbReference>
<keyword evidence="11 14" id="KW-0472">Membrane</keyword>
<dbReference type="CDD" id="cd00310">
    <property type="entry name" value="ATP-synt_Fo_a_6"/>
    <property type="match status" value="1"/>
</dbReference>
<evidence type="ECO:0000256" key="4">
    <source>
        <dbReference type="ARBA" id="ARBA00011648"/>
    </source>
</evidence>
<evidence type="ECO:0000256" key="7">
    <source>
        <dbReference type="ARBA" id="ARBA00022692"/>
    </source>
</evidence>
<dbReference type="EMBL" id="MK292098">
    <property type="protein sequence ID" value="QEJ81403.1"/>
    <property type="molecule type" value="Genomic_DNA"/>
</dbReference>
<keyword evidence="12" id="KW-0066">ATP synthesis</keyword>
<dbReference type="NCBIfam" id="TIGR01131">
    <property type="entry name" value="ATP_synt_6_or_A"/>
    <property type="match status" value="1"/>
</dbReference>
<dbReference type="InterPro" id="IPR000568">
    <property type="entry name" value="ATP_synth_F0_asu"/>
</dbReference>
<comment type="function">
    <text evidence="1">Mitochondrial membrane ATP synthase (F(1)F(0) ATP synthase or Complex V) produces ATP from ADP in the presence of a proton gradient across the membrane which is generated by electron transport complexes of the respiratory chain. F-type ATPases consist of two structural domains, F(1) - containing the extramembraneous catalytic core and F(0) - containing the membrane proton channel, linked together by a central stalk and a peripheral stalk. During catalysis, ATP synthesis in the catalytic domain of F(1) is coupled via a rotary mechanism of the central stalk subunits to proton translocation. Key component of the proton channel; it may play a direct role in the translocation of protons across the membrane.</text>
</comment>
<keyword evidence="5" id="KW-0813">Transport</keyword>
<evidence type="ECO:0000256" key="8">
    <source>
        <dbReference type="ARBA" id="ARBA00022781"/>
    </source>
</evidence>
<dbReference type="InterPro" id="IPR023011">
    <property type="entry name" value="ATP_synth_F0_asu_AS"/>
</dbReference>
<comment type="similarity">
    <text evidence="3">Belongs to the ATPase A chain family.</text>
</comment>
<dbReference type="PROSITE" id="PS00449">
    <property type="entry name" value="ATPASE_A"/>
    <property type="match status" value="1"/>
</dbReference>
<dbReference type="Pfam" id="PF00119">
    <property type="entry name" value="ATP-synt_A"/>
    <property type="match status" value="1"/>
</dbReference>
<keyword evidence="6" id="KW-0138">CF(0)</keyword>
<comment type="subcellular location">
    <subcellularLocation>
        <location evidence="2">Membrane</location>
        <topology evidence="2">Multi-pass membrane protein</topology>
    </subcellularLocation>
    <subcellularLocation>
        <location evidence="13">Mitochondrion inner membrane</location>
        <topology evidence="13">Multi-pass membrane protein</topology>
    </subcellularLocation>
</comment>
<feature type="transmembrane region" description="Helical" evidence="14">
    <location>
        <begin position="15"/>
        <end position="38"/>
    </location>
</feature>
<keyword evidence="15" id="KW-0496">Mitochondrion</keyword>
<keyword evidence="9 14" id="KW-1133">Transmembrane helix</keyword>
<evidence type="ECO:0000256" key="3">
    <source>
        <dbReference type="ARBA" id="ARBA00006810"/>
    </source>
</evidence>
<feature type="transmembrane region" description="Helical" evidence="14">
    <location>
        <begin position="70"/>
        <end position="92"/>
    </location>
</feature>
<dbReference type="AlphaFoldDB" id="A0A5C0PWB3"/>
<keyword evidence="8" id="KW-0375">Hydrogen ion transport</keyword>
<gene>
    <name evidence="15" type="primary">ATP6</name>
    <name evidence="15" type="ORF">FM13_14</name>
</gene>
<dbReference type="PANTHER" id="PTHR11410:SF0">
    <property type="entry name" value="ATP SYNTHASE SUBUNIT A"/>
    <property type="match status" value="1"/>
</dbReference>
<evidence type="ECO:0000256" key="1">
    <source>
        <dbReference type="ARBA" id="ARBA00002070"/>
    </source>
</evidence>
<dbReference type="GO" id="GO:0045259">
    <property type="term" value="C:proton-transporting ATP synthase complex"/>
    <property type="evidence" value="ECO:0007669"/>
    <property type="project" value="UniProtKB-KW"/>
</dbReference>
<keyword evidence="7 14" id="KW-0812">Transmembrane</keyword>
<evidence type="ECO:0000256" key="14">
    <source>
        <dbReference type="SAM" id="Phobius"/>
    </source>
</evidence>
<reference evidence="15" key="1">
    <citation type="journal article" date="2019" name="Mol. Phylogenet. Evol.">
        <title>Phylogenetic analysis provides insights into the evolution of Asian fireflies and adult bioluminescence.</title>
        <authorList>
            <person name="Chen X."/>
            <person name="Dong Z."/>
            <person name="Liu G."/>
            <person name="He J."/>
            <person name="Zhao R."/>
            <person name="Wang W."/>
            <person name="Peng Y."/>
            <person name="Li X."/>
        </authorList>
    </citation>
    <scope>NUCLEOTIDE SEQUENCE</scope>
</reference>
<proteinExistence type="inferred from homology"/>
<accession>A0A5C0PWB3</accession>
<geneLocation type="mitochondrion" evidence="15"/>
<evidence type="ECO:0000256" key="10">
    <source>
        <dbReference type="ARBA" id="ARBA00023065"/>
    </source>
</evidence>
<protein>
    <recommendedName>
        <fullName evidence="13">ATP synthase subunit a</fullName>
    </recommendedName>
</protein>
<evidence type="ECO:0000313" key="15">
    <source>
        <dbReference type="EMBL" id="QEJ81403.1"/>
    </source>
</evidence>
<evidence type="ECO:0000256" key="12">
    <source>
        <dbReference type="ARBA" id="ARBA00023310"/>
    </source>
</evidence>
<evidence type="ECO:0000256" key="13">
    <source>
        <dbReference type="RuleBase" id="RU004450"/>
    </source>
</evidence>
<organism evidence="15">
    <name type="scientific">Lucidina sp. FM13</name>
    <dbReference type="NCBI Taxonomy" id="2596686"/>
    <lineage>
        <taxon>Eukaryota</taxon>
        <taxon>Metazoa</taxon>
        <taxon>Ecdysozoa</taxon>
        <taxon>Arthropoda</taxon>
        <taxon>Hexapoda</taxon>
        <taxon>Insecta</taxon>
        <taxon>Pterygota</taxon>
        <taxon>Neoptera</taxon>
        <taxon>Endopterygota</taxon>
        <taxon>Coleoptera</taxon>
        <taxon>Polyphaga</taxon>
        <taxon>Elateriformia</taxon>
        <taxon>Elateroidea</taxon>
        <taxon>Lampyridae</taxon>
        <taxon>Lampyrinae</taxon>
        <taxon>Lucidina</taxon>
    </lineage>
</organism>
<evidence type="ECO:0000256" key="9">
    <source>
        <dbReference type="ARBA" id="ARBA00022989"/>
    </source>
</evidence>
<dbReference type="GO" id="GO:0046933">
    <property type="term" value="F:proton-transporting ATP synthase activity, rotational mechanism"/>
    <property type="evidence" value="ECO:0007669"/>
    <property type="project" value="TreeGrafter"/>
</dbReference>
<comment type="subunit">
    <text evidence="4">F-type ATPases have 2 components, CF(1) - the catalytic core - and CF(0) - the membrane proton channel. CF(1) has five subunits: alpha(3), beta(3), gamma(1), delta(1), epsilon(1). CF(0) has three main subunits: a, b and c.</text>
</comment>
<sequence>MMTNLFSTFDPSTKFLFSINWISSLLGFIIIPMSMWTIPSRLIFFWKNIFSSLNNEIKILLNSENKMNTLFFISLFFFILFNNSFSLFPYIFPSNSHLTSTLSMSLPIWISFMMFGWLNNYKHMLAHLVPMNTPSILMPFMVLIESISNIIRPGTLAIRLSANLIAGHLILSLMGETGNKLTMIMINILILSQIILLTLESAVAIIQSYVFMVLSTLYSNEIN</sequence>
<evidence type="ECO:0000256" key="11">
    <source>
        <dbReference type="ARBA" id="ARBA00023136"/>
    </source>
</evidence>
<feature type="transmembrane region" description="Helical" evidence="14">
    <location>
        <begin position="98"/>
        <end position="118"/>
    </location>
</feature>